<dbReference type="Gene3D" id="3.20.20.140">
    <property type="entry name" value="Metal-dependent hydrolases"/>
    <property type="match status" value="1"/>
</dbReference>
<evidence type="ECO:0008006" key="3">
    <source>
        <dbReference type="Google" id="ProtNLM"/>
    </source>
</evidence>
<sequence length="435" mass="49216">MATEDRVEAWVREAVKEVEVVDVHTHLFPPSHGPLMSWGIDALLTYHYLVSEFFVTADEPPSSDSFFALDKREQATLIWDELFCRRLPLSEACQGVVTTLRVLGLEDELQRRDLSAIRAWFEAQDPDEYAENVFRQAGVRYCVMTNVPFEDAEVAQWEDESRAKAWSKRFKAAVRVDPFLKGDWDTISATLAKQGFPTTIEGARAFLRSWATKTDAIYFMASTPDRFRYVALPEEKLVAAKDDDPPAGPDLGSELIDRVLVPVAREMGLPFAIKIGACRGLNPDLDPCGGGDGVEVADLDCLSALCRRHRDVKILVTVLSRDNQHQLTVLANKFGRQIHVYGCWWYCNNPSIIDEVTRLRVELLSTAFTAQHSDARVLEQLLYKWTHSRRVIADVLVAKFIELQRAGWAFDQAQVQAEVGRLFGDSFEAFMARQL</sequence>
<accession>A0A2R5GSH3</accession>
<organism evidence="1 2">
    <name type="scientific">Hondaea fermentalgiana</name>
    <dbReference type="NCBI Taxonomy" id="2315210"/>
    <lineage>
        <taxon>Eukaryota</taxon>
        <taxon>Sar</taxon>
        <taxon>Stramenopiles</taxon>
        <taxon>Bigyra</taxon>
        <taxon>Labyrinthulomycetes</taxon>
        <taxon>Thraustochytrida</taxon>
        <taxon>Thraustochytriidae</taxon>
        <taxon>Hondaea</taxon>
    </lineage>
</organism>
<dbReference type="Proteomes" id="UP000241890">
    <property type="component" value="Unassembled WGS sequence"/>
</dbReference>
<name>A0A2R5GSH3_9STRA</name>
<proteinExistence type="predicted"/>
<comment type="caution">
    <text evidence="1">The sequence shown here is derived from an EMBL/GenBank/DDBJ whole genome shotgun (WGS) entry which is preliminary data.</text>
</comment>
<dbReference type="InParanoid" id="A0A2R5GSH3"/>
<reference evidence="1 2" key="1">
    <citation type="submission" date="2017-12" db="EMBL/GenBank/DDBJ databases">
        <title>Sequencing, de novo assembly and annotation of complete genome of a new Thraustochytrid species, strain FCC1311.</title>
        <authorList>
            <person name="Sedici K."/>
            <person name="Godart F."/>
            <person name="Aiese Cigliano R."/>
            <person name="Sanseverino W."/>
            <person name="Barakat M."/>
            <person name="Ortet P."/>
            <person name="Marechal E."/>
            <person name="Cagnac O."/>
            <person name="Amato A."/>
        </authorList>
    </citation>
    <scope>NUCLEOTIDE SEQUENCE [LARGE SCALE GENOMIC DNA]</scope>
</reference>
<dbReference type="AlphaFoldDB" id="A0A2R5GSH3"/>
<evidence type="ECO:0000313" key="2">
    <source>
        <dbReference type="Proteomes" id="UP000241890"/>
    </source>
</evidence>
<gene>
    <name evidence="1" type="ORF">FCC1311_078182</name>
</gene>
<evidence type="ECO:0000313" key="1">
    <source>
        <dbReference type="EMBL" id="GBG31593.1"/>
    </source>
</evidence>
<keyword evidence="2" id="KW-1185">Reference proteome</keyword>
<dbReference type="SUPFAM" id="SSF51556">
    <property type="entry name" value="Metallo-dependent hydrolases"/>
    <property type="match status" value="1"/>
</dbReference>
<protein>
    <recommendedName>
        <fullName evidence="3">Glucuronate isomerase</fullName>
    </recommendedName>
</protein>
<dbReference type="InterPro" id="IPR032466">
    <property type="entry name" value="Metal_Hydrolase"/>
</dbReference>
<dbReference type="Gene3D" id="1.10.2020.10">
    <property type="entry name" value="uronate isomerase, domain 2, chain A"/>
    <property type="match status" value="1"/>
</dbReference>
<dbReference type="EMBL" id="BEYU01000100">
    <property type="protein sequence ID" value="GBG31593.1"/>
    <property type="molecule type" value="Genomic_DNA"/>
</dbReference>
<dbReference type="OrthoDB" id="418169at2759"/>